<proteinExistence type="predicted"/>
<organism evidence="2 3">
    <name type="scientific">Rattus norvegicus</name>
    <name type="common">Rat</name>
    <dbReference type="NCBI Taxonomy" id="10116"/>
    <lineage>
        <taxon>Eukaryota</taxon>
        <taxon>Metazoa</taxon>
        <taxon>Chordata</taxon>
        <taxon>Craniata</taxon>
        <taxon>Vertebrata</taxon>
        <taxon>Euteleostomi</taxon>
        <taxon>Mammalia</taxon>
        <taxon>Eutheria</taxon>
        <taxon>Euarchontoglires</taxon>
        <taxon>Glires</taxon>
        <taxon>Rodentia</taxon>
        <taxon>Myomorpha</taxon>
        <taxon>Muroidea</taxon>
        <taxon>Muridae</taxon>
        <taxon>Murinae</taxon>
        <taxon>Rattus</taxon>
    </lineage>
</organism>
<evidence type="ECO:0000313" key="2">
    <source>
        <dbReference type="EMBL" id="EDL76151.1"/>
    </source>
</evidence>
<dbReference type="AlphaFoldDB" id="A6J2L9"/>
<gene>
    <name evidence="2" type="ORF">rCG_62906</name>
</gene>
<dbReference type="EMBL" id="CH473974">
    <property type="protein sequence ID" value="EDL76151.1"/>
    <property type="molecule type" value="Genomic_DNA"/>
</dbReference>
<name>A6J2L9_RAT</name>
<sequence>MPRASIWKKKTPKKQTNKQTIKQAGYSEASLCNQVKRVSVEAQHFHCHL</sequence>
<protein>
    <submittedName>
        <fullName evidence="2">RCG62906</fullName>
    </submittedName>
</protein>
<evidence type="ECO:0000256" key="1">
    <source>
        <dbReference type="SAM" id="MobiDB-lite"/>
    </source>
</evidence>
<reference evidence="3" key="1">
    <citation type="submission" date="2005-09" db="EMBL/GenBank/DDBJ databases">
        <authorList>
            <person name="Mural R.J."/>
            <person name="Li P.W."/>
            <person name="Adams M.D."/>
            <person name="Amanatides P.G."/>
            <person name="Baden-Tillson H."/>
            <person name="Barnstead M."/>
            <person name="Chin S.H."/>
            <person name="Dew I."/>
            <person name="Evans C.A."/>
            <person name="Ferriera S."/>
            <person name="Flanigan M."/>
            <person name="Fosler C."/>
            <person name="Glodek A."/>
            <person name="Gu Z."/>
            <person name="Holt R.A."/>
            <person name="Jennings D."/>
            <person name="Kraft C.L."/>
            <person name="Lu F."/>
            <person name="Nguyen T."/>
            <person name="Nusskern D.R."/>
            <person name="Pfannkoch C.M."/>
            <person name="Sitter C."/>
            <person name="Sutton G.G."/>
            <person name="Venter J.C."/>
            <person name="Wang Z."/>
            <person name="Woodage T."/>
            <person name="Zheng X.H."/>
            <person name="Zhong F."/>
        </authorList>
    </citation>
    <scope>NUCLEOTIDE SEQUENCE [LARGE SCALE GENOMIC DNA]</scope>
    <source>
        <strain>BN</strain>
        <strain evidence="3">Sprague-Dawley</strain>
    </source>
</reference>
<feature type="compositionally biased region" description="Basic residues" evidence="1">
    <location>
        <begin position="1"/>
        <end position="16"/>
    </location>
</feature>
<accession>A6J2L9</accession>
<evidence type="ECO:0000313" key="3">
    <source>
        <dbReference type="Proteomes" id="UP000234681"/>
    </source>
</evidence>
<feature type="region of interest" description="Disordered" evidence="1">
    <location>
        <begin position="1"/>
        <end position="22"/>
    </location>
</feature>
<dbReference type="Proteomes" id="UP000234681">
    <property type="component" value="Chromosome 18"/>
</dbReference>